<keyword evidence="2" id="KW-1185">Reference proteome</keyword>
<comment type="caution">
    <text evidence="1">The sequence shown here is derived from an EMBL/GenBank/DDBJ whole genome shotgun (WGS) entry which is preliminary data.</text>
</comment>
<evidence type="ECO:0000313" key="1">
    <source>
        <dbReference type="EMBL" id="KAI9508457.1"/>
    </source>
</evidence>
<name>A0ACC0UC84_9AGAM</name>
<proteinExistence type="predicted"/>
<dbReference type="EMBL" id="JAGFNK010000090">
    <property type="protein sequence ID" value="KAI9508457.1"/>
    <property type="molecule type" value="Genomic_DNA"/>
</dbReference>
<sequence length="426" mass="43416">MAACVPTPTLTLFSTSTSTSVLTTSTVTVETLPDGSVSSVTVPVIITNIITIVNPTSTLFASCSSSTTPISSITSSSSSPRQIAPSTYVITTIPAPTVVTSQQTTTINGAVTVITITSTSIPPATVVYLTTIVSSVSQTPTSRSSSSSIGPIAGGAGGGFLAVVVVVITIWYMLKKCRKPNADREEDDNVFPYPVTRDRDHTRRLDLSKETRPYEYGLVGRSTPASHSRSGSEPGMISQSRTGTSNGRPDSVAALIGPSIGGGFLPREAVSGGDVQVVRQPSHHLNHPLPPGAAPPQSQSGGGGSSVSGSSATPGPSNRRLQVVNPALSPASMLAAGYPSGAASGSSSVPLAVAEPERQKNPAQDDFMLSSSGPLIVHTDGGRLHSSDHRPSASASGPESVPESTPAAQPARAAPEPTDAPPAYSE</sequence>
<protein>
    <submittedName>
        <fullName evidence="1">Uncharacterized protein</fullName>
    </submittedName>
</protein>
<evidence type="ECO:0000313" key="2">
    <source>
        <dbReference type="Proteomes" id="UP001207468"/>
    </source>
</evidence>
<dbReference type="Proteomes" id="UP001207468">
    <property type="component" value="Unassembled WGS sequence"/>
</dbReference>
<reference evidence="1" key="1">
    <citation type="submission" date="2021-03" db="EMBL/GenBank/DDBJ databases">
        <title>Evolutionary priming and transition to the ectomycorrhizal habit in an iconic lineage of mushroom-forming fungi: is preadaptation a requirement?</title>
        <authorList>
            <consortium name="DOE Joint Genome Institute"/>
            <person name="Looney B.P."/>
            <person name="Miyauchi S."/>
            <person name="Morin E."/>
            <person name="Drula E."/>
            <person name="Courty P.E."/>
            <person name="Chicoki N."/>
            <person name="Fauchery L."/>
            <person name="Kohler A."/>
            <person name="Kuo A."/>
            <person name="LaButti K."/>
            <person name="Pangilinan J."/>
            <person name="Lipzen A."/>
            <person name="Riley R."/>
            <person name="Andreopoulos W."/>
            <person name="He G."/>
            <person name="Johnson J."/>
            <person name="Barry K.W."/>
            <person name="Grigoriev I.V."/>
            <person name="Nagy L."/>
            <person name="Hibbett D."/>
            <person name="Henrissat B."/>
            <person name="Matheny P.B."/>
            <person name="Labbe J."/>
            <person name="Martin A.F."/>
        </authorList>
    </citation>
    <scope>NUCLEOTIDE SEQUENCE</scope>
    <source>
        <strain evidence="1">BPL698</strain>
    </source>
</reference>
<accession>A0ACC0UC84</accession>
<organism evidence="1 2">
    <name type="scientific">Russula earlei</name>
    <dbReference type="NCBI Taxonomy" id="71964"/>
    <lineage>
        <taxon>Eukaryota</taxon>
        <taxon>Fungi</taxon>
        <taxon>Dikarya</taxon>
        <taxon>Basidiomycota</taxon>
        <taxon>Agaricomycotina</taxon>
        <taxon>Agaricomycetes</taxon>
        <taxon>Russulales</taxon>
        <taxon>Russulaceae</taxon>
        <taxon>Russula</taxon>
    </lineage>
</organism>
<gene>
    <name evidence="1" type="ORF">F5148DRAFT_1355272</name>
</gene>